<dbReference type="InterPro" id="IPR001789">
    <property type="entry name" value="Sig_transdc_resp-reg_receiver"/>
</dbReference>
<sequence length="1066" mass="121567">MSIGEEAGCPIIHAVFQRPARMTELYDNLVNDSQNLIYVSDISTYELFYINRTGLKSIGREQDDYTQQKCYTFLFGRSTPCDFCKISQMSTDCFLERDYEYTVTGQIFTMRGKLIEWNGIPAHVEYIDDVTAARRSEQERLKLSKQLELMMENIPGGMCAYRIDGTGIHPEVHNQAFFELFGYSPEHQAAVMNQTNYLGVHPEDLPELKERLDDTIAQNGKINHTYRIFNDMEGRYLWVNLNGVVIPQKDGTKLCYANYTNVDKLKEVEQALLENQLRYKVAVKSSGINIWEYDIQEDSLFVISNSPRIKQNCFQIPHYTQSTLENGFVREDSIPAFLNLFDRLRQGVPEITADIWYKTTDKAGFWCERVTYTSTFDANGKPIKSFGAGRDVTREKEAEKKFQEELSYRKAAQSDNLVTIILDLSDDRVLEISSIFQCVRDLRGSTASHYFEETAKHITGHHHYQQFKDLFNRKALLHNFNSGNYLISMEVTRTFDTPKIFWLNYSAHLMQNPRTKHIVAQISSIDITQEKVMQTVMQTVAKKDYDFLVVVDSSVDSAQDYAVKLKEHLYDPTESYERQHQHFIDTYVCPEDQARVSRLCQTNDVWSKIKGGNTYKISFGLLLPNGHKRRKQLQFTAIDLLRKTFLMSCIDVTNIYEEQEVAKAKLKHALELAEHANHAKTDFLSRMSHDIRTPMNAVLTLASLGQESQDLAEVQDYLEKIEASGRYLLAIINDVLDLRKLENHPIAMHPVAVYLPDFIRETMAIVRPTTLEKQIDLQLQIDGIQCHYLKLDRTAVQQVIVNLLSNAIKFTPTGGSVKLILKGISREKGVFRNQVTIVDTGIGINPEFLPKLFLPFEQENTQDDVTRQGTGLGLSIVKSIIHQMGGRIWVESTPGQGSAFHVEWQMPEASAEDCSQTPTEDANISLDILSGRHILLAEDHPLNAEIAKRLLSKRDMDVAIVTNGNAALEYFGRSAPYTFDAILMDIRMPQMNGLDAARAIRHLDHPDAKTIPIIAMTANAFEEDIDAAMAAGMNAHLSKPIDRHKLYQTLARLIEQSGWDKQKPLP</sequence>
<evidence type="ECO:0000256" key="3">
    <source>
        <dbReference type="ARBA" id="ARBA00012438"/>
    </source>
</evidence>
<dbReference type="CDD" id="cd17546">
    <property type="entry name" value="REC_hyHK_CKI1_RcsC-like"/>
    <property type="match status" value="1"/>
</dbReference>
<evidence type="ECO:0000256" key="9">
    <source>
        <dbReference type="ARBA" id="ARBA00024867"/>
    </source>
</evidence>
<evidence type="ECO:0000259" key="13">
    <source>
        <dbReference type="PROSITE" id="PS50112"/>
    </source>
</evidence>
<dbReference type="EMBL" id="FNRK01000016">
    <property type="protein sequence ID" value="SEA61044.1"/>
    <property type="molecule type" value="Genomic_DNA"/>
</dbReference>
<dbReference type="PROSITE" id="PS50109">
    <property type="entry name" value="HIS_KIN"/>
    <property type="match status" value="1"/>
</dbReference>
<dbReference type="CDD" id="cd00130">
    <property type="entry name" value="PAS"/>
    <property type="match status" value="1"/>
</dbReference>
<dbReference type="PROSITE" id="PS50113">
    <property type="entry name" value="PAC"/>
    <property type="match status" value="1"/>
</dbReference>
<keyword evidence="5 10" id="KW-0597">Phosphoprotein</keyword>
<comment type="catalytic activity">
    <reaction evidence="1">
        <text>ATP + protein L-histidine = ADP + protein N-phospho-L-histidine.</text>
        <dbReference type="EC" id="2.7.13.3"/>
    </reaction>
</comment>
<evidence type="ECO:0000256" key="4">
    <source>
        <dbReference type="ARBA" id="ARBA00018672"/>
    </source>
</evidence>
<dbReference type="CDD" id="cd16922">
    <property type="entry name" value="HATPase_EvgS-ArcB-TorS-like"/>
    <property type="match status" value="1"/>
</dbReference>
<evidence type="ECO:0000313" key="16">
    <source>
        <dbReference type="Proteomes" id="UP000199394"/>
    </source>
</evidence>
<dbReference type="FunFam" id="3.30.565.10:FF:000006">
    <property type="entry name" value="Sensor histidine kinase WalK"/>
    <property type="match status" value="1"/>
</dbReference>
<protein>
    <recommendedName>
        <fullName evidence="4">Stage 0 sporulation protein A homolog</fullName>
        <ecNumber evidence="3">2.7.13.3</ecNumber>
    </recommendedName>
</protein>
<keyword evidence="6" id="KW-0808">Transferase</keyword>
<dbReference type="SUPFAM" id="SSF47384">
    <property type="entry name" value="Homodimeric domain of signal transducing histidine kinase"/>
    <property type="match status" value="1"/>
</dbReference>
<dbReference type="InterPro" id="IPR035965">
    <property type="entry name" value="PAS-like_dom_sf"/>
</dbReference>
<dbReference type="InterPro" id="IPR036890">
    <property type="entry name" value="HATPase_C_sf"/>
</dbReference>
<evidence type="ECO:0000313" key="15">
    <source>
        <dbReference type="EMBL" id="SEA61044.1"/>
    </source>
</evidence>
<organism evidence="15 16">
    <name type="scientific">Eubacterium aggregans</name>
    <dbReference type="NCBI Taxonomy" id="81409"/>
    <lineage>
        <taxon>Bacteria</taxon>
        <taxon>Bacillati</taxon>
        <taxon>Bacillota</taxon>
        <taxon>Clostridia</taxon>
        <taxon>Eubacteriales</taxon>
        <taxon>Eubacteriaceae</taxon>
        <taxon>Eubacterium</taxon>
    </lineage>
</organism>
<dbReference type="STRING" id="81409.SAMN04515656_11616"/>
<gene>
    <name evidence="15" type="ORF">SAMN04515656_11616</name>
</gene>
<dbReference type="Gene3D" id="1.10.287.130">
    <property type="match status" value="1"/>
</dbReference>
<dbReference type="Proteomes" id="UP000199394">
    <property type="component" value="Unassembled WGS sequence"/>
</dbReference>
<dbReference type="NCBIfam" id="TIGR00229">
    <property type="entry name" value="sensory_box"/>
    <property type="match status" value="1"/>
</dbReference>
<proteinExistence type="predicted"/>
<dbReference type="CDD" id="cd00082">
    <property type="entry name" value="HisKA"/>
    <property type="match status" value="1"/>
</dbReference>
<accession>A0A1H4CL32</accession>
<feature type="domain" description="PAC" evidence="14">
    <location>
        <begin position="351"/>
        <end position="404"/>
    </location>
</feature>
<evidence type="ECO:0000256" key="10">
    <source>
        <dbReference type="PROSITE-ProRule" id="PRU00169"/>
    </source>
</evidence>
<dbReference type="InterPro" id="IPR004358">
    <property type="entry name" value="Sig_transdc_His_kin-like_C"/>
</dbReference>
<feature type="domain" description="Histidine kinase" evidence="11">
    <location>
        <begin position="686"/>
        <end position="908"/>
    </location>
</feature>
<dbReference type="InterPro" id="IPR003661">
    <property type="entry name" value="HisK_dim/P_dom"/>
</dbReference>
<evidence type="ECO:0000256" key="7">
    <source>
        <dbReference type="ARBA" id="ARBA00022777"/>
    </source>
</evidence>
<dbReference type="InterPro" id="IPR000014">
    <property type="entry name" value="PAS"/>
</dbReference>
<dbReference type="PRINTS" id="PR00344">
    <property type="entry name" value="BCTRLSENSOR"/>
</dbReference>
<dbReference type="SUPFAM" id="SSF55874">
    <property type="entry name" value="ATPase domain of HSP90 chaperone/DNA topoisomerase II/histidine kinase"/>
    <property type="match status" value="1"/>
</dbReference>
<evidence type="ECO:0000256" key="6">
    <source>
        <dbReference type="ARBA" id="ARBA00022679"/>
    </source>
</evidence>
<evidence type="ECO:0000256" key="2">
    <source>
        <dbReference type="ARBA" id="ARBA00004370"/>
    </source>
</evidence>
<dbReference type="Gene3D" id="3.40.50.2300">
    <property type="match status" value="1"/>
</dbReference>
<dbReference type="RefSeq" id="WP_207647822.1">
    <property type="nucleotide sequence ID" value="NZ_FNRK01000016.1"/>
</dbReference>
<feature type="modified residue" description="4-aspartylphosphate" evidence="10">
    <location>
        <position position="985"/>
    </location>
</feature>
<dbReference type="InterPro" id="IPR005467">
    <property type="entry name" value="His_kinase_dom"/>
</dbReference>
<reference evidence="15 16" key="1">
    <citation type="submission" date="2016-10" db="EMBL/GenBank/DDBJ databases">
        <authorList>
            <person name="de Groot N.N."/>
        </authorList>
    </citation>
    <scope>NUCLEOTIDE SEQUENCE [LARGE SCALE GENOMIC DNA]</scope>
    <source>
        <strain evidence="15 16">SR12</strain>
    </source>
</reference>
<dbReference type="PANTHER" id="PTHR45339">
    <property type="entry name" value="HYBRID SIGNAL TRANSDUCTION HISTIDINE KINASE J"/>
    <property type="match status" value="1"/>
</dbReference>
<dbReference type="PROSITE" id="PS50112">
    <property type="entry name" value="PAS"/>
    <property type="match status" value="1"/>
</dbReference>
<dbReference type="Pfam" id="PF00512">
    <property type="entry name" value="HisKA"/>
    <property type="match status" value="1"/>
</dbReference>
<dbReference type="SMART" id="SM00387">
    <property type="entry name" value="HATPase_c"/>
    <property type="match status" value="1"/>
</dbReference>
<keyword evidence="8" id="KW-0902">Two-component regulatory system</keyword>
<name>A0A1H4CL32_9FIRM</name>
<evidence type="ECO:0000256" key="5">
    <source>
        <dbReference type="ARBA" id="ARBA00022553"/>
    </source>
</evidence>
<dbReference type="EC" id="2.7.13.3" evidence="3"/>
<dbReference type="Pfam" id="PF08447">
    <property type="entry name" value="PAS_3"/>
    <property type="match status" value="1"/>
</dbReference>
<dbReference type="GO" id="GO:0000155">
    <property type="term" value="F:phosphorelay sensor kinase activity"/>
    <property type="evidence" value="ECO:0007669"/>
    <property type="project" value="InterPro"/>
</dbReference>
<dbReference type="Gene3D" id="3.30.565.10">
    <property type="entry name" value="Histidine kinase-like ATPase, C-terminal domain"/>
    <property type="match status" value="1"/>
</dbReference>
<evidence type="ECO:0000256" key="8">
    <source>
        <dbReference type="ARBA" id="ARBA00023012"/>
    </source>
</evidence>
<dbReference type="GO" id="GO:0016020">
    <property type="term" value="C:membrane"/>
    <property type="evidence" value="ECO:0007669"/>
    <property type="project" value="UniProtKB-SubCell"/>
</dbReference>
<dbReference type="Pfam" id="PF00072">
    <property type="entry name" value="Response_reg"/>
    <property type="match status" value="1"/>
</dbReference>
<feature type="domain" description="Response regulatory" evidence="12">
    <location>
        <begin position="933"/>
        <end position="1054"/>
    </location>
</feature>
<comment type="subcellular location">
    <subcellularLocation>
        <location evidence="2">Membrane</location>
    </subcellularLocation>
</comment>
<dbReference type="AlphaFoldDB" id="A0A1H4CL32"/>
<dbReference type="InterPro" id="IPR013655">
    <property type="entry name" value="PAS_fold_3"/>
</dbReference>
<evidence type="ECO:0000259" key="11">
    <source>
        <dbReference type="PROSITE" id="PS50109"/>
    </source>
</evidence>
<dbReference type="Gene3D" id="3.30.450.20">
    <property type="entry name" value="PAS domain"/>
    <property type="match status" value="2"/>
</dbReference>
<dbReference type="InterPro" id="IPR011006">
    <property type="entry name" value="CheY-like_superfamily"/>
</dbReference>
<evidence type="ECO:0000256" key="1">
    <source>
        <dbReference type="ARBA" id="ARBA00000085"/>
    </source>
</evidence>
<dbReference type="InterPro" id="IPR000700">
    <property type="entry name" value="PAS-assoc_C"/>
</dbReference>
<dbReference type="PROSITE" id="PS50110">
    <property type="entry name" value="RESPONSE_REGULATORY"/>
    <property type="match status" value="1"/>
</dbReference>
<dbReference type="PANTHER" id="PTHR45339:SF5">
    <property type="entry name" value="HISTIDINE KINASE"/>
    <property type="match status" value="1"/>
</dbReference>
<dbReference type="Pfam" id="PF02518">
    <property type="entry name" value="HATPase_c"/>
    <property type="match status" value="1"/>
</dbReference>
<dbReference type="SUPFAM" id="SSF52172">
    <property type="entry name" value="CheY-like"/>
    <property type="match status" value="1"/>
</dbReference>
<comment type="function">
    <text evidence="9">May play the central regulatory role in sporulation. It may be an element of the effector pathway responsible for the activation of sporulation genes in response to nutritional stress. Spo0A may act in concert with spo0H (a sigma factor) to control the expression of some genes that are critical to the sporulation process.</text>
</comment>
<dbReference type="SMART" id="SM00388">
    <property type="entry name" value="HisKA"/>
    <property type="match status" value="1"/>
</dbReference>
<feature type="domain" description="PAS" evidence="13">
    <location>
        <begin position="143"/>
        <end position="219"/>
    </location>
</feature>
<dbReference type="SUPFAM" id="SSF55785">
    <property type="entry name" value="PYP-like sensor domain (PAS domain)"/>
    <property type="match status" value="1"/>
</dbReference>
<dbReference type="InterPro" id="IPR003594">
    <property type="entry name" value="HATPase_dom"/>
</dbReference>
<keyword evidence="7" id="KW-0418">Kinase</keyword>
<evidence type="ECO:0000259" key="14">
    <source>
        <dbReference type="PROSITE" id="PS50113"/>
    </source>
</evidence>
<dbReference type="SMART" id="SM00448">
    <property type="entry name" value="REC"/>
    <property type="match status" value="1"/>
</dbReference>
<keyword evidence="16" id="KW-1185">Reference proteome</keyword>
<evidence type="ECO:0000259" key="12">
    <source>
        <dbReference type="PROSITE" id="PS50110"/>
    </source>
</evidence>
<dbReference type="InterPro" id="IPR036097">
    <property type="entry name" value="HisK_dim/P_sf"/>
</dbReference>